<keyword evidence="2" id="KW-1185">Reference proteome</keyword>
<gene>
    <name evidence="1" type="ORF">SAMN02982931_03073</name>
</gene>
<dbReference type="EMBL" id="FMXQ01000006">
    <property type="protein sequence ID" value="SDB40661.1"/>
    <property type="molecule type" value="Genomic_DNA"/>
</dbReference>
<dbReference type="STRING" id="665467.SAMN02982931_03073"/>
<dbReference type="OrthoDB" id="9769264at2"/>
<name>A0A1G6D6B9_9HYPH</name>
<sequence length="315" mass="33468">MFLPDPDRAAAIDRAVRLGVADSLSEIRAPLALQVESAAPALDRLCDALRAGPVPPAVFALYTDLAHALRDEDPGAVMSVLTTAGTIDLRPPGPVQAVNLTDADLGAGMADRFIRHIDDDPEVAIDARPLAADELDAATRRLGEAMSLVDAADPSLGRELRALVRQVVFAKGGGEAPDFGGTTTFYLWGANVINALNHPDAVTLAEGIVHEAAHALLLGASLGEPLVHNPGGERYASPLRPDERPMDGIVHATFVVARLHYFATRPAMAEVFSDAQIADYMHQFRLGDEIVAEHAIFTPVGKAFYDAARQYMSGA</sequence>
<protein>
    <submittedName>
        <fullName evidence="1">HEXXH motif-containing protein</fullName>
    </submittedName>
</protein>
<dbReference type="RefSeq" id="WP_139167856.1">
    <property type="nucleotide sequence ID" value="NZ_FMXQ01000006.1"/>
</dbReference>
<dbReference type="NCBIfam" id="TIGR04267">
    <property type="entry name" value="mod_HExxH"/>
    <property type="match status" value="1"/>
</dbReference>
<proteinExistence type="predicted"/>
<accession>A0A1G6D6B9</accession>
<evidence type="ECO:0000313" key="1">
    <source>
        <dbReference type="EMBL" id="SDB40661.1"/>
    </source>
</evidence>
<organism evidence="1 2">
    <name type="scientific">Bauldia litoralis</name>
    <dbReference type="NCBI Taxonomy" id="665467"/>
    <lineage>
        <taxon>Bacteria</taxon>
        <taxon>Pseudomonadati</taxon>
        <taxon>Pseudomonadota</taxon>
        <taxon>Alphaproteobacteria</taxon>
        <taxon>Hyphomicrobiales</taxon>
        <taxon>Kaistiaceae</taxon>
        <taxon>Bauldia</taxon>
    </lineage>
</organism>
<reference evidence="1 2" key="1">
    <citation type="submission" date="2016-10" db="EMBL/GenBank/DDBJ databases">
        <authorList>
            <person name="de Groot N.N."/>
        </authorList>
    </citation>
    <scope>NUCLEOTIDE SEQUENCE [LARGE SCALE GENOMIC DNA]</scope>
    <source>
        <strain evidence="1 2">ATCC 35022</strain>
    </source>
</reference>
<dbReference type="InterPro" id="IPR026337">
    <property type="entry name" value="AKG_HExxH"/>
</dbReference>
<evidence type="ECO:0000313" key="2">
    <source>
        <dbReference type="Proteomes" id="UP000199071"/>
    </source>
</evidence>
<dbReference type="AlphaFoldDB" id="A0A1G6D6B9"/>
<dbReference type="Proteomes" id="UP000199071">
    <property type="component" value="Unassembled WGS sequence"/>
</dbReference>